<evidence type="ECO:0000256" key="10">
    <source>
        <dbReference type="ARBA" id="ARBA00049432"/>
    </source>
</evidence>
<reference evidence="12 13" key="1">
    <citation type="submission" date="2016-05" db="EMBL/GenBank/DDBJ databases">
        <title>A degradative enzymes factory behind the ericoid mycorrhizal symbiosis.</title>
        <authorList>
            <consortium name="DOE Joint Genome Institute"/>
            <person name="Martino E."/>
            <person name="Morin E."/>
            <person name="Grelet G."/>
            <person name="Kuo A."/>
            <person name="Kohler A."/>
            <person name="Daghino S."/>
            <person name="Barry K."/>
            <person name="Choi C."/>
            <person name="Cichocki N."/>
            <person name="Clum A."/>
            <person name="Copeland A."/>
            <person name="Hainaut M."/>
            <person name="Haridas S."/>
            <person name="Labutti K."/>
            <person name="Lindquist E."/>
            <person name="Lipzen A."/>
            <person name="Khouja H.-R."/>
            <person name="Murat C."/>
            <person name="Ohm R."/>
            <person name="Olson A."/>
            <person name="Spatafora J."/>
            <person name="Veneault-Fourrey C."/>
            <person name="Henrissat B."/>
            <person name="Grigoriev I."/>
            <person name="Martin F."/>
            <person name="Perotto S."/>
        </authorList>
    </citation>
    <scope>NUCLEOTIDE SEQUENCE [LARGE SCALE GENOMIC DNA]</scope>
    <source>
        <strain evidence="12 13">UAMH 7357</strain>
    </source>
</reference>
<evidence type="ECO:0000256" key="5">
    <source>
        <dbReference type="ARBA" id="ARBA00022824"/>
    </source>
</evidence>
<dbReference type="PANTHER" id="PTHR20961:SF148">
    <property type="entry name" value="EGF DOMAIN-SPECIFIC O-LINKED N-ACETYLGLUCOSAMINE TRANSFERASE"/>
    <property type="match status" value="1"/>
</dbReference>
<dbReference type="GO" id="GO:0097363">
    <property type="term" value="F:protein O-acetylglucosaminyltransferase activity"/>
    <property type="evidence" value="ECO:0007669"/>
    <property type="project" value="UniProtKB-EC"/>
</dbReference>
<dbReference type="Pfam" id="PF04577">
    <property type="entry name" value="Glyco_transf_61"/>
    <property type="match status" value="1"/>
</dbReference>
<comment type="catalytic activity">
    <reaction evidence="9">
        <text>L-seryl-[protein] + UDP-N-acetyl-alpha-D-glucosamine = 3-O-(N-acetyl-beta-D-glucosaminyl)-L-seryl-[protein] + UDP + H(+)</text>
        <dbReference type="Rhea" id="RHEA:48904"/>
        <dbReference type="Rhea" id="RHEA-COMP:9863"/>
        <dbReference type="Rhea" id="RHEA-COMP:12251"/>
        <dbReference type="ChEBI" id="CHEBI:15378"/>
        <dbReference type="ChEBI" id="CHEBI:29999"/>
        <dbReference type="ChEBI" id="CHEBI:57705"/>
        <dbReference type="ChEBI" id="CHEBI:58223"/>
        <dbReference type="ChEBI" id="CHEBI:90838"/>
        <dbReference type="EC" id="2.4.1.255"/>
    </reaction>
</comment>
<dbReference type="InterPro" id="IPR049625">
    <property type="entry name" value="Glyco_transf_61_cat"/>
</dbReference>
<comment type="catalytic activity">
    <reaction evidence="10">
        <text>L-threonyl-[protein] + UDP-N-acetyl-alpha-D-glucosamine = 3-O-(N-acetyl-beta-D-glucosaminyl)-L-threonyl-[protein] + UDP + H(+)</text>
        <dbReference type="Rhea" id="RHEA:48908"/>
        <dbReference type="Rhea" id="RHEA-COMP:11060"/>
        <dbReference type="Rhea" id="RHEA-COMP:12252"/>
        <dbReference type="ChEBI" id="CHEBI:15378"/>
        <dbReference type="ChEBI" id="CHEBI:30013"/>
        <dbReference type="ChEBI" id="CHEBI:57705"/>
        <dbReference type="ChEBI" id="CHEBI:58223"/>
        <dbReference type="ChEBI" id="CHEBI:90840"/>
        <dbReference type="EC" id="2.4.1.255"/>
    </reaction>
</comment>
<dbReference type="InterPro" id="IPR007657">
    <property type="entry name" value="Glycosyltransferase_61"/>
</dbReference>
<evidence type="ECO:0000256" key="3">
    <source>
        <dbReference type="ARBA" id="ARBA00022679"/>
    </source>
</evidence>
<evidence type="ECO:0000256" key="1">
    <source>
        <dbReference type="ARBA" id="ARBA00011970"/>
    </source>
</evidence>
<sequence>MAVLLMYSEPGTGRVTRWGHLSYGVHPPLCAQRLGLVYLEELRHIRTTYCSEQSKSQLTFFHSQTDKAGRIDSFCIGQGARLDKTGEFFQTSCHLVEPWGIETNASSTPLDNFPRYWYKTGPRIIIDKFVNLTVEDLELPLRNEPEKFTVLLKHEAAGNPWHSMIEIMALGMTLNLFAKKPTVRLSELPAGADIGNIIMPLPGASNPVWQSDWEPNNCGHSELLQTFSRRVLNHLNISDVRKSSSNGEEDNKIRVTFIDRRGTRKLIDVDKHIAALNNRYAHAEIRLVDLATMPLAEQIQTVRDSDILAGVHGAGLTHGMWLKEQSVMVEILPEGFLHKGFRNLAGAMGHGYVSTHGIQPPGAAEALTWQTGDVALEEDRFLELIDVAIKSI</sequence>
<keyword evidence="6" id="KW-0325">Glycoprotein</keyword>
<dbReference type="Proteomes" id="UP000235672">
    <property type="component" value="Unassembled WGS sequence"/>
</dbReference>
<evidence type="ECO:0000256" key="4">
    <source>
        <dbReference type="ARBA" id="ARBA00022729"/>
    </source>
</evidence>
<dbReference type="AlphaFoldDB" id="A0A2J6PS69"/>
<evidence type="ECO:0000256" key="7">
    <source>
        <dbReference type="ARBA" id="ARBA00040944"/>
    </source>
</evidence>
<accession>A0A2J6PS69</accession>
<dbReference type="EMBL" id="KZ613503">
    <property type="protein sequence ID" value="PMD16854.1"/>
    <property type="molecule type" value="Genomic_DNA"/>
</dbReference>
<dbReference type="OrthoDB" id="529273at2759"/>
<dbReference type="EC" id="2.4.1.255" evidence="1"/>
<name>A0A2J6PS69_9HELO</name>
<evidence type="ECO:0000256" key="2">
    <source>
        <dbReference type="ARBA" id="ARBA00022676"/>
    </source>
</evidence>
<keyword evidence="2" id="KW-0328">Glycosyltransferase</keyword>
<proteinExistence type="predicted"/>
<keyword evidence="3 12" id="KW-0808">Transferase</keyword>
<evidence type="ECO:0000256" key="6">
    <source>
        <dbReference type="ARBA" id="ARBA00023180"/>
    </source>
</evidence>
<keyword evidence="5" id="KW-0256">Endoplasmic reticulum</keyword>
<evidence type="ECO:0000259" key="11">
    <source>
        <dbReference type="Pfam" id="PF04577"/>
    </source>
</evidence>
<protein>
    <recommendedName>
        <fullName evidence="7">EGF domain-specific O-linked N-acetylglucosamine transferase</fullName>
        <ecNumber evidence="1">2.4.1.255</ecNumber>
    </recommendedName>
    <alternativeName>
        <fullName evidence="8">Extracellular O-linked N-acetylglucosamine transferase</fullName>
    </alternativeName>
</protein>
<feature type="domain" description="Glycosyltransferase 61 catalytic" evidence="11">
    <location>
        <begin position="203"/>
        <end position="329"/>
    </location>
</feature>
<evidence type="ECO:0000313" key="13">
    <source>
        <dbReference type="Proteomes" id="UP000235672"/>
    </source>
</evidence>
<evidence type="ECO:0000256" key="9">
    <source>
        <dbReference type="ARBA" id="ARBA00048317"/>
    </source>
</evidence>
<evidence type="ECO:0000256" key="8">
    <source>
        <dbReference type="ARBA" id="ARBA00042574"/>
    </source>
</evidence>
<dbReference type="GO" id="GO:0005788">
    <property type="term" value="C:endoplasmic reticulum lumen"/>
    <property type="evidence" value="ECO:0007669"/>
    <property type="project" value="TreeGrafter"/>
</dbReference>
<evidence type="ECO:0000313" key="12">
    <source>
        <dbReference type="EMBL" id="PMD16854.1"/>
    </source>
</evidence>
<keyword evidence="4" id="KW-0732">Signal</keyword>
<gene>
    <name evidence="12" type="ORF">NA56DRAFT_673132</name>
</gene>
<organism evidence="12 13">
    <name type="scientific">Hyaloscypha hepaticicola</name>
    <dbReference type="NCBI Taxonomy" id="2082293"/>
    <lineage>
        <taxon>Eukaryota</taxon>
        <taxon>Fungi</taxon>
        <taxon>Dikarya</taxon>
        <taxon>Ascomycota</taxon>
        <taxon>Pezizomycotina</taxon>
        <taxon>Leotiomycetes</taxon>
        <taxon>Helotiales</taxon>
        <taxon>Hyaloscyphaceae</taxon>
        <taxon>Hyaloscypha</taxon>
    </lineage>
</organism>
<dbReference type="STRING" id="1745343.A0A2J6PS69"/>
<dbReference type="PANTHER" id="PTHR20961">
    <property type="entry name" value="GLYCOSYLTRANSFERASE"/>
    <property type="match status" value="1"/>
</dbReference>
<keyword evidence="13" id="KW-1185">Reference proteome</keyword>